<dbReference type="Proteomes" id="UP000013047">
    <property type="component" value="Unassembled WGS sequence"/>
</dbReference>
<dbReference type="PANTHER" id="PTHR30069:SF27">
    <property type="entry name" value="BLL4766 PROTEIN"/>
    <property type="match status" value="1"/>
</dbReference>
<feature type="domain" description="TonB-dependent receptor-like beta-barrel" evidence="14">
    <location>
        <begin position="306"/>
        <end position="664"/>
    </location>
</feature>
<keyword evidence="9 10" id="KW-0998">Cell outer membrane</keyword>
<feature type="chain" id="PRO_5004128896" evidence="13">
    <location>
        <begin position="22"/>
        <end position="696"/>
    </location>
</feature>
<keyword evidence="3 10" id="KW-0813">Transport</keyword>
<keyword evidence="8 16" id="KW-0675">Receptor</keyword>
<dbReference type="PROSITE" id="PS52016">
    <property type="entry name" value="TONB_DEPENDENT_REC_3"/>
    <property type="match status" value="1"/>
</dbReference>
<evidence type="ECO:0000256" key="4">
    <source>
        <dbReference type="ARBA" id="ARBA00022452"/>
    </source>
</evidence>
<evidence type="ECO:0000259" key="14">
    <source>
        <dbReference type="Pfam" id="PF00593"/>
    </source>
</evidence>
<evidence type="ECO:0000256" key="7">
    <source>
        <dbReference type="ARBA" id="ARBA00023136"/>
    </source>
</evidence>
<dbReference type="RefSeq" id="WP_004367868.1">
    <property type="nucleotide sequence ID" value="NZ_AMXF01000131.1"/>
</dbReference>
<dbReference type="GO" id="GO:0044718">
    <property type="term" value="P:siderophore transmembrane transport"/>
    <property type="evidence" value="ECO:0007669"/>
    <property type="project" value="TreeGrafter"/>
</dbReference>
<dbReference type="Pfam" id="PF07715">
    <property type="entry name" value="Plug"/>
    <property type="match status" value="1"/>
</dbReference>
<comment type="caution">
    <text evidence="16">The sequence shown here is derived from an EMBL/GenBank/DDBJ whole genome shotgun (WGS) entry which is preliminary data.</text>
</comment>
<keyword evidence="4 10" id="KW-1134">Transmembrane beta strand</keyword>
<keyword evidence="7 10" id="KW-0472">Membrane</keyword>
<dbReference type="InterPro" id="IPR000531">
    <property type="entry name" value="Beta-barrel_TonB"/>
</dbReference>
<dbReference type="Pfam" id="PF00593">
    <property type="entry name" value="TonB_dep_Rec_b-barrel"/>
    <property type="match status" value="1"/>
</dbReference>
<dbReference type="SUPFAM" id="SSF56935">
    <property type="entry name" value="Porins"/>
    <property type="match status" value="1"/>
</dbReference>
<dbReference type="InterPro" id="IPR037066">
    <property type="entry name" value="Plug_dom_sf"/>
</dbReference>
<evidence type="ECO:0000256" key="11">
    <source>
        <dbReference type="RuleBase" id="RU003357"/>
    </source>
</evidence>
<dbReference type="OrthoDB" id="183532at2"/>
<dbReference type="AlphaFoldDB" id="N6ZP96"/>
<dbReference type="GO" id="GO:0009279">
    <property type="term" value="C:cell outer membrane"/>
    <property type="evidence" value="ECO:0007669"/>
    <property type="project" value="UniProtKB-SubCell"/>
</dbReference>
<evidence type="ECO:0000256" key="9">
    <source>
        <dbReference type="ARBA" id="ARBA00023237"/>
    </source>
</evidence>
<keyword evidence="5 10" id="KW-0812">Transmembrane</keyword>
<dbReference type="InterPro" id="IPR012910">
    <property type="entry name" value="Plug_dom"/>
</dbReference>
<dbReference type="GO" id="GO:0015344">
    <property type="term" value="F:siderophore uptake transmembrane transporter activity"/>
    <property type="evidence" value="ECO:0007669"/>
    <property type="project" value="TreeGrafter"/>
</dbReference>
<name>N6ZP96_9RHOO</name>
<dbReference type="Gene3D" id="2.40.170.20">
    <property type="entry name" value="TonB-dependent receptor, beta-barrel domain"/>
    <property type="match status" value="1"/>
</dbReference>
<evidence type="ECO:0000256" key="5">
    <source>
        <dbReference type="ARBA" id="ARBA00022692"/>
    </source>
</evidence>
<reference evidence="16 17" key="1">
    <citation type="submission" date="2012-09" db="EMBL/GenBank/DDBJ databases">
        <title>Draft Genome Sequences of 6 Strains from Genus Thauera.</title>
        <authorList>
            <person name="Liu B."/>
            <person name="Shapleigh J.P."/>
            <person name="Frostegard A.H."/>
        </authorList>
    </citation>
    <scope>NUCLEOTIDE SEQUENCE [LARGE SCALE GENOMIC DNA]</scope>
    <source>
        <strain evidence="16 17">B4P</strain>
    </source>
</reference>
<protein>
    <submittedName>
        <fullName evidence="16">TonB-dependent receptor plug</fullName>
    </submittedName>
</protein>
<evidence type="ECO:0000256" key="6">
    <source>
        <dbReference type="ARBA" id="ARBA00023077"/>
    </source>
</evidence>
<evidence type="ECO:0000256" key="3">
    <source>
        <dbReference type="ARBA" id="ARBA00022448"/>
    </source>
</evidence>
<sequence>MKPKLRLLALALALVPLPAFASPSAPDTGAPDMGAPDMGAPDMGAPDMGASGTDLLDLSLEELMDIEISSVSKRAQPLSRIPAAVHVISAEQIRRSGAANIPEALRLAPGVHVARFSNNRWSVSIRGFGGRFASKLLVLQDGRSLYSPLFSGVFWEFNDIPLELVERIEIVRGPGASLWGANAVNGVINIITRNAASAQGTQVSAAAGTELHGSLFASHGLALSDTTHLEVHARSQYVEPSSTPEDGRARDFWRTRQAGFRLDGKAAGDRFRLQGSVRDSMTGEHFMMPALAGRIPFLPANPSNELAYLLGRWDHVADGGITHSVQAYVERSRMDIVIARERRSTFDIEYQQQQRLGERVDFIWGAGWRHKRDEVVSGAPRFDSPRDRNDLFNLFAQGELELVPERWALTLGARVDRPDDARLAFQPNARILFTPDPAHSLWASAARAVRAGSRGERTVSGQLPARPLESPLTLGGNTYTRLAPRISGNPDFGHEYLDALDLGWRASWSSRLSTELAAYHYRYDDLRHAHRGALIPLAPGVLTQTLTLDSTERARVSGVELSAQWRPTDAWDLAASLSMSRLSHSSVDGPTEFTEGTPERIFTLRTGYAISPTLQWDAWLRHASATQTYAFQPALRVDPYWTLDMRLGWKASRDLELSIVGQNLLDHRHTEAINEPLPSMINEVERGAYLRADWRF</sequence>
<evidence type="ECO:0000256" key="13">
    <source>
        <dbReference type="SAM" id="SignalP"/>
    </source>
</evidence>
<keyword evidence="6 11" id="KW-0798">TonB box</keyword>
<feature type="region of interest" description="Disordered" evidence="12">
    <location>
        <begin position="24"/>
        <end position="43"/>
    </location>
</feature>
<evidence type="ECO:0000256" key="8">
    <source>
        <dbReference type="ARBA" id="ARBA00023170"/>
    </source>
</evidence>
<evidence type="ECO:0000313" key="16">
    <source>
        <dbReference type="EMBL" id="ENO96168.1"/>
    </source>
</evidence>
<evidence type="ECO:0000259" key="15">
    <source>
        <dbReference type="Pfam" id="PF07715"/>
    </source>
</evidence>
<keyword evidence="17" id="KW-1185">Reference proteome</keyword>
<dbReference type="Gene3D" id="2.170.130.10">
    <property type="entry name" value="TonB-dependent receptor, plug domain"/>
    <property type="match status" value="1"/>
</dbReference>
<accession>N6ZP96</accession>
<evidence type="ECO:0000256" key="1">
    <source>
        <dbReference type="ARBA" id="ARBA00004571"/>
    </source>
</evidence>
<dbReference type="PANTHER" id="PTHR30069">
    <property type="entry name" value="TONB-DEPENDENT OUTER MEMBRANE RECEPTOR"/>
    <property type="match status" value="1"/>
</dbReference>
<evidence type="ECO:0000256" key="12">
    <source>
        <dbReference type="SAM" id="MobiDB-lite"/>
    </source>
</evidence>
<evidence type="ECO:0000256" key="2">
    <source>
        <dbReference type="ARBA" id="ARBA00009810"/>
    </source>
</evidence>
<proteinExistence type="inferred from homology"/>
<dbReference type="CDD" id="cd01347">
    <property type="entry name" value="ligand_gated_channel"/>
    <property type="match status" value="1"/>
</dbReference>
<evidence type="ECO:0000256" key="10">
    <source>
        <dbReference type="PROSITE-ProRule" id="PRU01360"/>
    </source>
</evidence>
<evidence type="ECO:0000313" key="17">
    <source>
        <dbReference type="Proteomes" id="UP000013047"/>
    </source>
</evidence>
<comment type="similarity">
    <text evidence="2 10 11">Belongs to the TonB-dependent receptor family.</text>
</comment>
<gene>
    <name evidence="16" type="ORF">C667_15329</name>
</gene>
<dbReference type="InterPro" id="IPR039426">
    <property type="entry name" value="TonB-dep_rcpt-like"/>
</dbReference>
<dbReference type="InterPro" id="IPR036942">
    <property type="entry name" value="Beta-barrel_TonB_sf"/>
</dbReference>
<feature type="signal peptide" evidence="13">
    <location>
        <begin position="1"/>
        <end position="21"/>
    </location>
</feature>
<comment type="subcellular location">
    <subcellularLocation>
        <location evidence="1 10">Cell outer membrane</location>
        <topology evidence="1 10">Multi-pass membrane protein</topology>
    </subcellularLocation>
</comment>
<organism evidence="16 17">
    <name type="scientific">Thauera phenylacetica B4P</name>
    <dbReference type="NCBI Taxonomy" id="1234382"/>
    <lineage>
        <taxon>Bacteria</taxon>
        <taxon>Pseudomonadati</taxon>
        <taxon>Pseudomonadota</taxon>
        <taxon>Betaproteobacteria</taxon>
        <taxon>Rhodocyclales</taxon>
        <taxon>Zoogloeaceae</taxon>
        <taxon>Thauera</taxon>
    </lineage>
</organism>
<dbReference type="EMBL" id="AMXF01000131">
    <property type="protein sequence ID" value="ENO96168.1"/>
    <property type="molecule type" value="Genomic_DNA"/>
</dbReference>
<feature type="domain" description="TonB-dependent receptor plug" evidence="15">
    <location>
        <begin position="78"/>
        <end position="187"/>
    </location>
</feature>
<keyword evidence="13" id="KW-0732">Signal</keyword>